<evidence type="ECO:0000313" key="2">
    <source>
        <dbReference type="Proteomes" id="UP000199470"/>
    </source>
</evidence>
<name>A0A1I4SKL6_9BURK</name>
<evidence type="ECO:0000313" key="1">
    <source>
        <dbReference type="EMBL" id="SFM65058.1"/>
    </source>
</evidence>
<dbReference type="AlphaFoldDB" id="A0A1I4SKL6"/>
<dbReference type="EMBL" id="FOTW01000026">
    <property type="protein sequence ID" value="SFM65058.1"/>
    <property type="molecule type" value="Genomic_DNA"/>
</dbReference>
<evidence type="ECO:0008006" key="3">
    <source>
        <dbReference type="Google" id="ProtNLM"/>
    </source>
</evidence>
<protein>
    <recommendedName>
        <fullName evidence="3">CheW-like domain-containing protein</fullName>
    </recommendedName>
</protein>
<dbReference type="STRING" id="758825.SAMN02982985_04837"/>
<organism evidence="1 2">
    <name type="scientific">Rugamonas rubra</name>
    <dbReference type="NCBI Taxonomy" id="758825"/>
    <lineage>
        <taxon>Bacteria</taxon>
        <taxon>Pseudomonadati</taxon>
        <taxon>Pseudomonadota</taxon>
        <taxon>Betaproteobacteria</taxon>
        <taxon>Burkholderiales</taxon>
        <taxon>Oxalobacteraceae</taxon>
        <taxon>Telluria group</taxon>
        <taxon>Rugamonas</taxon>
    </lineage>
</organism>
<gene>
    <name evidence="1" type="ORF">SAMN02982985_04837</name>
</gene>
<sequence length="57" mass="6080">MQANHHSQATIHPLHSGAKREAPVFGLGGEEYTVDICLVQELRGDGDCIIPAQLLAA</sequence>
<dbReference type="RefSeq" id="WP_217429959.1">
    <property type="nucleotide sequence ID" value="NZ_FOTW01000026.1"/>
</dbReference>
<keyword evidence="2" id="KW-1185">Reference proteome</keyword>
<dbReference type="Proteomes" id="UP000199470">
    <property type="component" value="Unassembled WGS sequence"/>
</dbReference>
<reference evidence="1 2" key="1">
    <citation type="submission" date="2016-10" db="EMBL/GenBank/DDBJ databases">
        <authorList>
            <person name="de Groot N.N."/>
        </authorList>
    </citation>
    <scope>NUCLEOTIDE SEQUENCE [LARGE SCALE GENOMIC DNA]</scope>
    <source>
        <strain evidence="1 2">ATCC 43154</strain>
    </source>
</reference>
<accession>A0A1I4SKL6</accession>
<proteinExistence type="predicted"/>